<evidence type="ECO:0000313" key="3">
    <source>
        <dbReference type="Proteomes" id="UP000585474"/>
    </source>
</evidence>
<keyword evidence="3" id="KW-1185">Reference proteome</keyword>
<protein>
    <submittedName>
        <fullName evidence="2">Uncharacterized protein</fullName>
    </submittedName>
</protein>
<comment type="caution">
    <text evidence="2">The sequence shown here is derived from an EMBL/GenBank/DDBJ whole genome shotgun (WGS) entry which is preliminary data.</text>
</comment>
<feature type="region of interest" description="Disordered" evidence="1">
    <location>
        <begin position="1"/>
        <end position="43"/>
    </location>
</feature>
<proteinExistence type="predicted"/>
<dbReference type="AlphaFoldDB" id="A0A7J0GD96"/>
<name>A0A7J0GD96_9ERIC</name>
<sequence>MSGIELPGIGGDFGGMTSGTCIGNTPGAPRGMSQSGSDGIGSRSRMSCPGGICMGGSVIFCTRAAHGSDGRSAGFFGLNSEKFGVRGSGGGGEGEEVAAEAAPGETLAEFLWVNRPGRWLKFGPEERGTLGLHGLSSF</sequence>
<evidence type="ECO:0000313" key="2">
    <source>
        <dbReference type="EMBL" id="GFZ08795.1"/>
    </source>
</evidence>
<dbReference type="EMBL" id="BJWL01000020">
    <property type="protein sequence ID" value="GFZ08795.1"/>
    <property type="molecule type" value="Genomic_DNA"/>
</dbReference>
<evidence type="ECO:0000256" key="1">
    <source>
        <dbReference type="SAM" id="MobiDB-lite"/>
    </source>
</evidence>
<dbReference type="Proteomes" id="UP000585474">
    <property type="component" value="Unassembled WGS sequence"/>
</dbReference>
<feature type="compositionally biased region" description="Gly residues" evidence="1">
    <location>
        <begin position="8"/>
        <end position="17"/>
    </location>
</feature>
<accession>A0A7J0GD96</accession>
<gene>
    <name evidence="2" type="ORF">Acr_20g0006030</name>
</gene>
<organism evidence="2 3">
    <name type="scientific">Actinidia rufa</name>
    <dbReference type="NCBI Taxonomy" id="165716"/>
    <lineage>
        <taxon>Eukaryota</taxon>
        <taxon>Viridiplantae</taxon>
        <taxon>Streptophyta</taxon>
        <taxon>Embryophyta</taxon>
        <taxon>Tracheophyta</taxon>
        <taxon>Spermatophyta</taxon>
        <taxon>Magnoliopsida</taxon>
        <taxon>eudicotyledons</taxon>
        <taxon>Gunneridae</taxon>
        <taxon>Pentapetalae</taxon>
        <taxon>asterids</taxon>
        <taxon>Ericales</taxon>
        <taxon>Actinidiaceae</taxon>
        <taxon>Actinidia</taxon>
    </lineage>
</organism>
<reference evidence="2 3" key="1">
    <citation type="submission" date="2019-07" db="EMBL/GenBank/DDBJ databases">
        <title>De Novo Assembly of kiwifruit Actinidia rufa.</title>
        <authorList>
            <person name="Sugita-Konishi S."/>
            <person name="Sato K."/>
            <person name="Mori E."/>
            <person name="Abe Y."/>
            <person name="Kisaki G."/>
            <person name="Hamano K."/>
            <person name="Suezawa K."/>
            <person name="Otani M."/>
            <person name="Fukuda T."/>
            <person name="Manabe T."/>
            <person name="Gomi K."/>
            <person name="Tabuchi M."/>
            <person name="Akimitsu K."/>
            <person name="Kataoka I."/>
        </authorList>
    </citation>
    <scope>NUCLEOTIDE SEQUENCE [LARGE SCALE GENOMIC DNA]</scope>
    <source>
        <strain evidence="3">cv. Fuchu</strain>
    </source>
</reference>